<dbReference type="InterPro" id="IPR036427">
    <property type="entry name" value="Bromodomain-like_sf"/>
</dbReference>
<dbReference type="AlphaFoldDB" id="A0AAE0KZF1"/>
<feature type="domain" description="Bromo" evidence="3">
    <location>
        <begin position="25"/>
        <end position="97"/>
    </location>
</feature>
<protein>
    <recommendedName>
        <fullName evidence="3">Bromo domain-containing protein</fullName>
    </recommendedName>
</protein>
<sequence length="221" mass="25613">MSGTKYHDRVLGGLLRAANVLRKLVKHRDAWPFLKPVDVASLGLDDYHTIVKEPMDLGTVKTRLQNQEYDHPDKAQTDIALVFNNCLAYNPQEHDVSRMAKTLKEYFEQLWVEDVSSFMEDANEDSARRKRPLALLDPRMLTQLHGLYRLHGLYLFPARIFFCETTFIFAKGDQKLIEQHTALLTFDPRAENEPNSTQRFLTFDPRVQKTNQQHTALLTDP</sequence>
<evidence type="ECO:0000256" key="2">
    <source>
        <dbReference type="PROSITE-ProRule" id="PRU00035"/>
    </source>
</evidence>
<dbReference type="Gene3D" id="1.20.920.10">
    <property type="entry name" value="Bromodomain-like"/>
    <property type="match status" value="1"/>
</dbReference>
<proteinExistence type="predicted"/>
<comment type="caution">
    <text evidence="4">The sequence shown here is derived from an EMBL/GenBank/DDBJ whole genome shotgun (WGS) entry which is preliminary data.</text>
</comment>
<dbReference type="Proteomes" id="UP001190700">
    <property type="component" value="Unassembled WGS sequence"/>
</dbReference>
<gene>
    <name evidence="4" type="ORF">CYMTET_25206</name>
</gene>
<organism evidence="4 5">
    <name type="scientific">Cymbomonas tetramitiformis</name>
    <dbReference type="NCBI Taxonomy" id="36881"/>
    <lineage>
        <taxon>Eukaryota</taxon>
        <taxon>Viridiplantae</taxon>
        <taxon>Chlorophyta</taxon>
        <taxon>Pyramimonadophyceae</taxon>
        <taxon>Pyramimonadales</taxon>
        <taxon>Pyramimonadaceae</taxon>
        <taxon>Cymbomonas</taxon>
    </lineage>
</organism>
<dbReference type="PROSITE" id="PS50014">
    <property type="entry name" value="BROMODOMAIN_2"/>
    <property type="match status" value="1"/>
</dbReference>
<dbReference type="EMBL" id="LGRX02013403">
    <property type="protein sequence ID" value="KAK3266149.1"/>
    <property type="molecule type" value="Genomic_DNA"/>
</dbReference>
<keyword evidence="5" id="KW-1185">Reference proteome</keyword>
<keyword evidence="1 2" id="KW-0103">Bromodomain</keyword>
<dbReference type="Pfam" id="PF00439">
    <property type="entry name" value="Bromodomain"/>
    <property type="match status" value="1"/>
</dbReference>
<evidence type="ECO:0000256" key="1">
    <source>
        <dbReference type="ARBA" id="ARBA00023117"/>
    </source>
</evidence>
<accession>A0AAE0KZF1</accession>
<evidence type="ECO:0000313" key="4">
    <source>
        <dbReference type="EMBL" id="KAK3266149.1"/>
    </source>
</evidence>
<dbReference type="SMART" id="SM00297">
    <property type="entry name" value="BROMO"/>
    <property type="match status" value="1"/>
</dbReference>
<dbReference type="InterPro" id="IPR018359">
    <property type="entry name" value="Bromodomain_CS"/>
</dbReference>
<dbReference type="SUPFAM" id="SSF47370">
    <property type="entry name" value="Bromodomain"/>
    <property type="match status" value="1"/>
</dbReference>
<reference evidence="4 5" key="1">
    <citation type="journal article" date="2015" name="Genome Biol. Evol.">
        <title>Comparative Genomics of a Bacterivorous Green Alga Reveals Evolutionary Causalities and Consequences of Phago-Mixotrophic Mode of Nutrition.</title>
        <authorList>
            <person name="Burns J.A."/>
            <person name="Paasch A."/>
            <person name="Narechania A."/>
            <person name="Kim E."/>
        </authorList>
    </citation>
    <scope>NUCLEOTIDE SEQUENCE [LARGE SCALE GENOMIC DNA]</scope>
    <source>
        <strain evidence="4 5">PLY_AMNH</strain>
    </source>
</reference>
<dbReference type="PANTHER" id="PTHR45926">
    <property type="entry name" value="OSJNBA0053K19.4 PROTEIN"/>
    <property type="match status" value="1"/>
</dbReference>
<dbReference type="PROSITE" id="PS00633">
    <property type="entry name" value="BROMODOMAIN_1"/>
    <property type="match status" value="1"/>
</dbReference>
<dbReference type="PRINTS" id="PR00503">
    <property type="entry name" value="BROMODOMAIN"/>
</dbReference>
<name>A0AAE0KZF1_9CHLO</name>
<evidence type="ECO:0000259" key="3">
    <source>
        <dbReference type="PROSITE" id="PS50014"/>
    </source>
</evidence>
<evidence type="ECO:0000313" key="5">
    <source>
        <dbReference type="Proteomes" id="UP001190700"/>
    </source>
</evidence>
<dbReference type="InterPro" id="IPR001487">
    <property type="entry name" value="Bromodomain"/>
</dbReference>